<dbReference type="EMBL" id="UINC01180051">
    <property type="protein sequence ID" value="SVD89051.1"/>
    <property type="molecule type" value="Genomic_DNA"/>
</dbReference>
<name>A0A382Z0U7_9ZZZZ</name>
<keyword evidence="4" id="KW-0472">Membrane</keyword>
<evidence type="ECO:0000259" key="5">
    <source>
        <dbReference type="Pfam" id="PF00535"/>
    </source>
</evidence>
<evidence type="ECO:0000256" key="1">
    <source>
        <dbReference type="ARBA" id="ARBA00006739"/>
    </source>
</evidence>
<dbReference type="PANTHER" id="PTHR43398:SF1">
    <property type="entry name" value="DOLICHOL-PHOSPHATE MANNOSYLTRANSFERASE SUBUNIT 1"/>
    <property type="match status" value="1"/>
</dbReference>
<sequence length="227" mass="26827">MANEEKGAKKFVLELLAYKKLFRKFKFFIIIDNVSTDNTYKIVKKLERKNKSLKVIWAPKNKSIVDAYMQGYKNCLKTNYNWILEIDAGGSHQPKDLLGFLKFMNNKYDCIYGSRFCSGGKMMNSNFIRYFFSKGGSLISKVFFKIGVNDTTCGYQMFQRKIVKKILKHKLLSKDRFFQTEIKIYTRTKKIKEKQIKYICKTHSLSFFSIIESIYLLVVIRFFKKTL</sequence>
<dbReference type="InterPro" id="IPR039528">
    <property type="entry name" value="DPM1-like"/>
</dbReference>
<keyword evidence="4" id="KW-1133">Transmembrane helix</keyword>
<comment type="similarity">
    <text evidence="1">Belongs to the glycosyltransferase 2 family.</text>
</comment>
<gene>
    <name evidence="6" type="ORF">METZ01_LOCUS441905</name>
</gene>
<organism evidence="6">
    <name type="scientific">marine metagenome</name>
    <dbReference type="NCBI Taxonomy" id="408172"/>
    <lineage>
        <taxon>unclassified sequences</taxon>
        <taxon>metagenomes</taxon>
        <taxon>ecological metagenomes</taxon>
    </lineage>
</organism>
<evidence type="ECO:0000256" key="4">
    <source>
        <dbReference type="SAM" id="Phobius"/>
    </source>
</evidence>
<dbReference type="Pfam" id="PF00535">
    <property type="entry name" value="Glycos_transf_2"/>
    <property type="match status" value="1"/>
</dbReference>
<feature type="non-terminal residue" evidence="6">
    <location>
        <position position="227"/>
    </location>
</feature>
<feature type="transmembrane region" description="Helical" evidence="4">
    <location>
        <begin position="205"/>
        <end position="223"/>
    </location>
</feature>
<dbReference type="Gene3D" id="3.90.550.10">
    <property type="entry name" value="Spore Coat Polysaccharide Biosynthesis Protein SpsA, Chain A"/>
    <property type="match status" value="1"/>
</dbReference>
<dbReference type="SUPFAM" id="SSF53448">
    <property type="entry name" value="Nucleotide-diphospho-sugar transferases"/>
    <property type="match status" value="1"/>
</dbReference>
<reference evidence="6" key="1">
    <citation type="submission" date="2018-05" db="EMBL/GenBank/DDBJ databases">
        <authorList>
            <person name="Lanie J.A."/>
            <person name="Ng W.-L."/>
            <person name="Kazmierczak K.M."/>
            <person name="Andrzejewski T.M."/>
            <person name="Davidsen T.M."/>
            <person name="Wayne K.J."/>
            <person name="Tettelin H."/>
            <person name="Glass J.I."/>
            <person name="Rusch D."/>
            <person name="Podicherti R."/>
            <person name="Tsui H.-C.T."/>
            <person name="Winkler M.E."/>
        </authorList>
    </citation>
    <scope>NUCLEOTIDE SEQUENCE</scope>
</reference>
<feature type="domain" description="Glycosyltransferase 2-like" evidence="5">
    <location>
        <begin position="3"/>
        <end position="166"/>
    </location>
</feature>
<protein>
    <recommendedName>
        <fullName evidence="5">Glycosyltransferase 2-like domain-containing protein</fullName>
    </recommendedName>
</protein>
<evidence type="ECO:0000256" key="3">
    <source>
        <dbReference type="ARBA" id="ARBA00022679"/>
    </source>
</evidence>
<keyword evidence="4" id="KW-0812">Transmembrane</keyword>
<dbReference type="InterPro" id="IPR029044">
    <property type="entry name" value="Nucleotide-diphossugar_trans"/>
</dbReference>
<accession>A0A382Z0U7</accession>
<dbReference type="PANTHER" id="PTHR43398">
    <property type="entry name" value="DOLICHOL-PHOSPHATE MANNOSYLTRANSFERASE SUBUNIT 1"/>
    <property type="match status" value="1"/>
</dbReference>
<evidence type="ECO:0000256" key="2">
    <source>
        <dbReference type="ARBA" id="ARBA00022676"/>
    </source>
</evidence>
<dbReference type="CDD" id="cd04179">
    <property type="entry name" value="DPM_DPG-synthase_like"/>
    <property type="match status" value="1"/>
</dbReference>
<dbReference type="InterPro" id="IPR001173">
    <property type="entry name" value="Glyco_trans_2-like"/>
</dbReference>
<keyword evidence="2" id="KW-0328">Glycosyltransferase</keyword>
<evidence type="ECO:0000313" key="6">
    <source>
        <dbReference type="EMBL" id="SVD89051.1"/>
    </source>
</evidence>
<dbReference type="GO" id="GO:0004582">
    <property type="term" value="F:dolichyl-phosphate beta-D-mannosyltransferase activity"/>
    <property type="evidence" value="ECO:0007669"/>
    <property type="project" value="InterPro"/>
</dbReference>
<keyword evidence="3" id="KW-0808">Transferase</keyword>
<proteinExistence type="inferred from homology"/>
<dbReference type="AlphaFoldDB" id="A0A382Z0U7"/>